<feature type="compositionally biased region" description="Low complexity" evidence="1">
    <location>
        <begin position="41"/>
        <end position="56"/>
    </location>
</feature>
<reference evidence="3" key="1">
    <citation type="submission" date="2022-04" db="EMBL/GenBank/DDBJ databases">
        <title>A functionally conserved STORR gene fusion in Papaver species that diverged 16.8 million years ago.</title>
        <authorList>
            <person name="Catania T."/>
        </authorList>
    </citation>
    <scope>NUCLEOTIDE SEQUENCE</scope>
    <source>
        <strain evidence="3">S-188037</strain>
    </source>
</reference>
<feature type="chain" id="PRO_5042217519" evidence="2">
    <location>
        <begin position="16"/>
        <end position="366"/>
    </location>
</feature>
<keyword evidence="2" id="KW-0732">Signal</keyword>
<dbReference type="Proteomes" id="UP001202328">
    <property type="component" value="Unassembled WGS sequence"/>
</dbReference>
<evidence type="ECO:0000313" key="3">
    <source>
        <dbReference type="EMBL" id="KAI3955705.1"/>
    </source>
</evidence>
<keyword evidence="4" id="KW-1185">Reference proteome</keyword>
<gene>
    <name evidence="3" type="ORF">MKW98_006065</name>
</gene>
<protein>
    <submittedName>
        <fullName evidence="3">Uncharacterized protein</fullName>
    </submittedName>
</protein>
<dbReference type="EMBL" id="JAJJMB010001716">
    <property type="protein sequence ID" value="KAI3955705.1"/>
    <property type="molecule type" value="Genomic_DNA"/>
</dbReference>
<comment type="caution">
    <text evidence="3">The sequence shown here is derived from an EMBL/GenBank/DDBJ whole genome shotgun (WGS) entry which is preliminary data.</text>
</comment>
<evidence type="ECO:0000256" key="1">
    <source>
        <dbReference type="SAM" id="MobiDB-lite"/>
    </source>
</evidence>
<name>A0AAD4TGQ3_9MAGN</name>
<dbReference type="PANTHER" id="PTHR35759">
    <property type="entry name" value="BNAA09G03860D PROTEIN"/>
    <property type="match status" value="1"/>
</dbReference>
<sequence>MIGITGYFAFAFVLASSILSYSISEANSYSSSNVHLNTIDSSSSSDNNIYSSSPSLSDEEEEVARRKTLAENILLLLGTEDQAARVNAATAEMIRSCFKYFVTPTSSNNVSGEFIWSAPPLIKDLAREAANYTGNPRNFIHSLVNPEKQNIPDANGTWADGRKIPHCTLTQLDYGYSFRREDYTSYFIRLFQFIAEQAPASVGSTVKLDRYDLFHGHMFLAPETRRIGIIFHAQEYPKLNRRSFNVELGVCQRDGNTMEYNQTNMNLRNILWLAPLFDDTGEVELAPGFLVALDARARGIIYEDLVINDTLQYQKKGMSITNADFGSDVGDLNYLNAKTNPNDVDDYKFYVCQRRPIRCSPSVTSE</sequence>
<evidence type="ECO:0000313" key="4">
    <source>
        <dbReference type="Proteomes" id="UP001202328"/>
    </source>
</evidence>
<dbReference type="PANTHER" id="PTHR35759:SF1">
    <property type="entry name" value="OS07G0673000 PROTEIN"/>
    <property type="match status" value="1"/>
</dbReference>
<feature type="region of interest" description="Disordered" evidence="1">
    <location>
        <begin position="41"/>
        <end position="62"/>
    </location>
</feature>
<accession>A0AAD4TGQ3</accession>
<organism evidence="3 4">
    <name type="scientific">Papaver atlanticum</name>
    <dbReference type="NCBI Taxonomy" id="357466"/>
    <lineage>
        <taxon>Eukaryota</taxon>
        <taxon>Viridiplantae</taxon>
        <taxon>Streptophyta</taxon>
        <taxon>Embryophyta</taxon>
        <taxon>Tracheophyta</taxon>
        <taxon>Spermatophyta</taxon>
        <taxon>Magnoliopsida</taxon>
        <taxon>Ranunculales</taxon>
        <taxon>Papaveraceae</taxon>
        <taxon>Papaveroideae</taxon>
        <taxon>Papaver</taxon>
    </lineage>
</organism>
<proteinExistence type="predicted"/>
<dbReference type="AlphaFoldDB" id="A0AAD4TGQ3"/>
<evidence type="ECO:0000256" key="2">
    <source>
        <dbReference type="SAM" id="SignalP"/>
    </source>
</evidence>
<feature type="signal peptide" evidence="2">
    <location>
        <begin position="1"/>
        <end position="15"/>
    </location>
</feature>